<accession>A0A0B6TES7</accession>
<dbReference type="OrthoDB" id="9775735at2"/>
<organism evidence="10 11">
    <name type="scientific">Corynebacterium marinum DSM 44953</name>
    <dbReference type="NCBI Taxonomy" id="1224162"/>
    <lineage>
        <taxon>Bacteria</taxon>
        <taxon>Bacillati</taxon>
        <taxon>Actinomycetota</taxon>
        <taxon>Actinomycetes</taxon>
        <taxon>Mycobacteriales</taxon>
        <taxon>Corynebacteriaceae</taxon>
        <taxon>Corynebacterium</taxon>
    </lineage>
</organism>
<feature type="transmembrane region" description="Helical" evidence="9">
    <location>
        <begin position="486"/>
        <end position="508"/>
    </location>
</feature>
<evidence type="ECO:0000256" key="3">
    <source>
        <dbReference type="ARBA" id="ARBA00022448"/>
    </source>
</evidence>
<evidence type="ECO:0000256" key="8">
    <source>
        <dbReference type="SAM" id="MobiDB-lite"/>
    </source>
</evidence>
<feature type="region of interest" description="Disordered" evidence="8">
    <location>
        <begin position="574"/>
        <end position="611"/>
    </location>
</feature>
<evidence type="ECO:0000256" key="4">
    <source>
        <dbReference type="ARBA" id="ARBA00022475"/>
    </source>
</evidence>
<dbReference type="Pfam" id="PF02028">
    <property type="entry name" value="BCCT"/>
    <property type="match status" value="1"/>
</dbReference>
<dbReference type="PANTHER" id="PTHR30047:SF7">
    <property type="entry name" value="HIGH-AFFINITY CHOLINE TRANSPORT PROTEIN"/>
    <property type="match status" value="1"/>
</dbReference>
<dbReference type="Proteomes" id="UP000031928">
    <property type="component" value="Chromosome"/>
</dbReference>
<keyword evidence="7 9" id="KW-0472">Membrane</keyword>
<feature type="transmembrane region" description="Helical" evidence="9">
    <location>
        <begin position="16"/>
        <end position="35"/>
    </location>
</feature>
<feature type="compositionally biased region" description="Basic and acidic residues" evidence="8">
    <location>
        <begin position="590"/>
        <end position="611"/>
    </location>
</feature>
<feature type="transmembrane region" description="Helical" evidence="9">
    <location>
        <begin position="457"/>
        <end position="474"/>
    </location>
</feature>
<dbReference type="NCBIfam" id="TIGR00842">
    <property type="entry name" value="bcct"/>
    <property type="match status" value="1"/>
</dbReference>
<dbReference type="KEGG" id="cmq:B840_04290"/>
<feature type="transmembrane region" description="Helical" evidence="9">
    <location>
        <begin position="55"/>
        <end position="74"/>
    </location>
</feature>
<sequence length="611" mass="65572">MSERLARALRLKTDPPVYFATVGIVLAFVVVTIVAGDWVSDVFGTASDWILTNLGWFYILGVTLFLIFLIFVAFSRYGHARLGSDEDRPEYSTLAWFGMLFAAGIGTILMFWGVAEPISHFANPPIGDTPAESAEAARQAMAITHYHFGLHTWTIFALPALCFAYFIYKRKMPPRVSSIFSPLLGARVYGPIGKIIDVAALIGTVFGVATSVGLGTLQINAGLAELFGVEVSPAVQITIIVAVTAVASVSVALGLDRGIKFLSNLNILMAIALLVFIILAGPTVLVLKGTIESIGVYLGALPELAFWNNAVPNSPDNQAWQNTWTVFYWAWTITWSPFVGIFIARISRGRTIRQFVTGVLGLPVAFSLIWFGAFGTSAFHIEQDGNGGLVQAVAVDGDIPGALFEFLSNYPAATFMSGLAIIIVVLFFTTSVDSAAMVTDMIASGREPALAPTHQKLIWTGLMGAVAAVLLGATGEGGLAALQQTIIVVGLPFFIMGFVMMFSLGVALKNDLGDPVPTVTRQWDSADTVEDWERNEDAPSPEPIGPIHHIPDGNGESIPISPAVVGAALDEYARQHPEELGQLVDDSEESAARTDTDRDESPPQDGDHPRN</sequence>
<proteinExistence type="inferred from homology"/>
<protein>
    <submittedName>
        <fullName evidence="10">Transporter</fullName>
    </submittedName>
</protein>
<evidence type="ECO:0000256" key="2">
    <source>
        <dbReference type="ARBA" id="ARBA00005658"/>
    </source>
</evidence>
<dbReference type="HOGENOM" id="CLU_010118_4_1_11"/>
<feature type="transmembrane region" description="Helical" evidence="9">
    <location>
        <begin position="195"/>
        <end position="214"/>
    </location>
</feature>
<keyword evidence="4" id="KW-1003">Cell membrane</keyword>
<keyword evidence="11" id="KW-1185">Reference proteome</keyword>
<feature type="transmembrane region" description="Helical" evidence="9">
    <location>
        <begin position="234"/>
        <end position="255"/>
    </location>
</feature>
<comment type="subcellular location">
    <subcellularLocation>
        <location evidence="1">Cell membrane</location>
        <topology evidence="1">Multi-pass membrane protein</topology>
    </subcellularLocation>
</comment>
<feature type="transmembrane region" description="Helical" evidence="9">
    <location>
        <begin position="326"/>
        <end position="344"/>
    </location>
</feature>
<dbReference type="RefSeq" id="WP_042621104.1">
    <property type="nucleotide sequence ID" value="NZ_CP007790.1"/>
</dbReference>
<feature type="transmembrane region" description="Helical" evidence="9">
    <location>
        <begin position="412"/>
        <end position="436"/>
    </location>
</feature>
<keyword evidence="6 9" id="KW-1133">Transmembrane helix</keyword>
<feature type="transmembrane region" description="Helical" evidence="9">
    <location>
        <begin position="94"/>
        <end position="115"/>
    </location>
</feature>
<evidence type="ECO:0000256" key="6">
    <source>
        <dbReference type="ARBA" id="ARBA00022989"/>
    </source>
</evidence>
<dbReference type="EMBL" id="CP007790">
    <property type="protein sequence ID" value="AJK68477.1"/>
    <property type="molecule type" value="Genomic_DNA"/>
</dbReference>
<feature type="region of interest" description="Disordered" evidence="8">
    <location>
        <begin position="524"/>
        <end position="562"/>
    </location>
</feature>
<evidence type="ECO:0000256" key="9">
    <source>
        <dbReference type="SAM" id="Phobius"/>
    </source>
</evidence>
<dbReference type="GO" id="GO:0005886">
    <property type="term" value="C:plasma membrane"/>
    <property type="evidence" value="ECO:0007669"/>
    <property type="project" value="UniProtKB-SubCell"/>
</dbReference>
<evidence type="ECO:0000256" key="1">
    <source>
        <dbReference type="ARBA" id="ARBA00004651"/>
    </source>
</evidence>
<dbReference type="PANTHER" id="PTHR30047">
    <property type="entry name" value="HIGH-AFFINITY CHOLINE TRANSPORT PROTEIN-RELATED"/>
    <property type="match status" value="1"/>
</dbReference>
<gene>
    <name evidence="10" type="ORF">B840_04290</name>
</gene>
<dbReference type="STRING" id="1224162.B840_04290"/>
<evidence type="ECO:0000256" key="7">
    <source>
        <dbReference type="ARBA" id="ARBA00023136"/>
    </source>
</evidence>
<keyword evidence="3" id="KW-0813">Transport</keyword>
<dbReference type="InterPro" id="IPR000060">
    <property type="entry name" value="BCCT_transptr"/>
</dbReference>
<feature type="transmembrane region" description="Helical" evidence="9">
    <location>
        <begin position="267"/>
        <end position="287"/>
    </location>
</feature>
<comment type="similarity">
    <text evidence="2">Belongs to the BCCT transporter (TC 2.A.15) family.</text>
</comment>
<evidence type="ECO:0000313" key="10">
    <source>
        <dbReference type="EMBL" id="AJK68477.1"/>
    </source>
</evidence>
<name>A0A0B6TES7_9CORY</name>
<feature type="transmembrane region" description="Helical" evidence="9">
    <location>
        <begin position="356"/>
        <end position="381"/>
    </location>
</feature>
<evidence type="ECO:0000256" key="5">
    <source>
        <dbReference type="ARBA" id="ARBA00022692"/>
    </source>
</evidence>
<reference evidence="10 11" key="1">
    <citation type="submission" date="2014-05" db="EMBL/GenBank/DDBJ databases">
        <title>Complete genome sequence of Corynebacterium marinum DSM 44953.</title>
        <authorList>
            <person name="Schaffert L."/>
            <person name="Albersmeier A."/>
            <person name="Kalinowski J."/>
            <person name="Ruckert C."/>
        </authorList>
    </citation>
    <scope>NUCLEOTIDE SEQUENCE [LARGE SCALE GENOMIC DNA]</scope>
    <source>
        <strain evidence="10 11">DSM 44953</strain>
    </source>
</reference>
<feature type="transmembrane region" description="Helical" evidence="9">
    <location>
        <begin position="148"/>
        <end position="168"/>
    </location>
</feature>
<evidence type="ECO:0000313" key="11">
    <source>
        <dbReference type="Proteomes" id="UP000031928"/>
    </source>
</evidence>
<dbReference type="AlphaFoldDB" id="A0A0B6TES7"/>
<keyword evidence="5 9" id="KW-0812">Transmembrane</keyword>
<dbReference type="GO" id="GO:0022857">
    <property type="term" value="F:transmembrane transporter activity"/>
    <property type="evidence" value="ECO:0007669"/>
    <property type="project" value="InterPro"/>
</dbReference>